<evidence type="ECO:0000313" key="2">
    <source>
        <dbReference type="EMBL" id="GEW41494.1"/>
    </source>
</evidence>
<dbReference type="EMBL" id="BKCJ010057424">
    <property type="protein sequence ID" value="GEW41494.1"/>
    <property type="molecule type" value="Genomic_DNA"/>
</dbReference>
<name>A0A699GUI3_TANCI</name>
<protein>
    <submittedName>
        <fullName evidence="2">Uncharacterized protein</fullName>
    </submittedName>
</protein>
<feature type="compositionally biased region" description="Polar residues" evidence="1">
    <location>
        <begin position="67"/>
        <end position="78"/>
    </location>
</feature>
<gene>
    <name evidence="2" type="ORF">Tci_213470</name>
</gene>
<sequence length="140" mass="16008">MQEINKIFLRLHILHTKQPVEVETITPKSIKSWMMCTLKSAKSQMYKFLPPDCCNLSKYSTKRDDGQNSMKENNTNKGTHFDVPWKRVKQGLKELRRLGIQHRLLEASRKSVNGYTSPIKSTAFDLTEVLVAARASSGLI</sequence>
<dbReference type="AlphaFoldDB" id="A0A699GUI3"/>
<reference evidence="2" key="1">
    <citation type="journal article" date="2019" name="Sci. Rep.">
        <title>Draft genome of Tanacetum cinerariifolium, the natural source of mosquito coil.</title>
        <authorList>
            <person name="Yamashiro T."/>
            <person name="Shiraishi A."/>
            <person name="Satake H."/>
            <person name="Nakayama K."/>
        </authorList>
    </citation>
    <scope>NUCLEOTIDE SEQUENCE</scope>
</reference>
<accession>A0A699GUI3</accession>
<proteinExistence type="predicted"/>
<organism evidence="2">
    <name type="scientific">Tanacetum cinerariifolium</name>
    <name type="common">Dalmatian daisy</name>
    <name type="synonym">Chrysanthemum cinerariifolium</name>
    <dbReference type="NCBI Taxonomy" id="118510"/>
    <lineage>
        <taxon>Eukaryota</taxon>
        <taxon>Viridiplantae</taxon>
        <taxon>Streptophyta</taxon>
        <taxon>Embryophyta</taxon>
        <taxon>Tracheophyta</taxon>
        <taxon>Spermatophyta</taxon>
        <taxon>Magnoliopsida</taxon>
        <taxon>eudicotyledons</taxon>
        <taxon>Gunneridae</taxon>
        <taxon>Pentapetalae</taxon>
        <taxon>asterids</taxon>
        <taxon>campanulids</taxon>
        <taxon>Asterales</taxon>
        <taxon>Asteraceae</taxon>
        <taxon>Asteroideae</taxon>
        <taxon>Anthemideae</taxon>
        <taxon>Anthemidinae</taxon>
        <taxon>Tanacetum</taxon>
    </lineage>
</organism>
<feature type="region of interest" description="Disordered" evidence="1">
    <location>
        <begin position="62"/>
        <end position="81"/>
    </location>
</feature>
<comment type="caution">
    <text evidence="2">The sequence shown here is derived from an EMBL/GenBank/DDBJ whole genome shotgun (WGS) entry which is preliminary data.</text>
</comment>
<evidence type="ECO:0000256" key="1">
    <source>
        <dbReference type="SAM" id="MobiDB-lite"/>
    </source>
</evidence>